<sequence>MKRYYEYSPFCLLFSNTLCIKKCNDGDGVGEGVGGEEEEDVLCWEKEVCRRVMLMAHRKSFITIVSYQMKLCSNSSPHDQIDAEDGSTLA</sequence>
<dbReference type="AlphaFoldDB" id="A0A498SH98"/>
<keyword evidence="2" id="KW-1185">Reference proteome</keyword>
<evidence type="ECO:0000313" key="2">
    <source>
        <dbReference type="Proteomes" id="UP000276991"/>
    </source>
</evidence>
<organism evidence="1 2">
    <name type="scientific">Acanthocheilonema viteae</name>
    <name type="common">Filarial nematode worm</name>
    <name type="synonym">Dipetalonema viteae</name>
    <dbReference type="NCBI Taxonomy" id="6277"/>
    <lineage>
        <taxon>Eukaryota</taxon>
        <taxon>Metazoa</taxon>
        <taxon>Ecdysozoa</taxon>
        <taxon>Nematoda</taxon>
        <taxon>Chromadorea</taxon>
        <taxon>Rhabditida</taxon>
        <taxon>Spirurina</taxon>
        <taxon>Spiruromorpha</taxon>
        <taxon>Filarioidea</taxon>
        <taxon>Onchocercidae</taxon>
        <taxon>Acanthocheilonema</taxon>
    </lineage>
</organism>
<dbReference type="Proteomes" id="UP000276991">
    <property type="component" value="Unassembled WGS sequence"/>
</dbReference>
<dbReference type="EMBL" id="UPTC01000411">
    <property type="protein sequence ID" value="VBB28472.1"/>
    <property type="molecule type" value="Genomic_DNA"/>
</dbReference>
<gene>
    <name evidence="1" type="ORF">NAV_LOCUS3302</name>
</gene>
<protein>
    <submittedName>
        <fullName evidence="1">Uncharacterized protein</fullName>
    </submittedName>
</protein>
<name>A0A498SH98_ACAVI</name>
<accession>A0A498SH98</accession>
<reference evidence="1 2" key="1">
    <citation type="submission" date="2018-08" db="EMBL/GenBank/DDBJ databases">
        <authorList>
            <person name="Laetsch R D."/>
            <person name="Stevens L."/>
            <person name="Kumar S."/>
            <person name="Blaxter L. M."/>
        </authorList>
    </citation>
    <scope>NUCLEOTIDE SEQUENCE [LARGE SCALE GENOMIC DNA]</scope>
</reference>
<evidence type="ECO:0000313" key="1">
    <source>
        <dbReference type="EMBL" id="VBB28472.1"/>
    </source>
</evidence>
<proteinExistence type="predicted"/>